<dbReference type="CDD" id="cd06127">
    <property type="entry name" value="DEDDh"/>
    <property type="match status" value="1"/>
</dbReference>
<dbReference type="GO" id="GO:0005829">
    <property type="term" value="C:cytosol"/>
    <property type="evidence" value="ECO:0007669"/>
    <property type="project" value="TreeGrafter"/>
</dbReference>
<evidence type="ECO:0000313" key="3">
    <source>
        <dbReference type="Proteomes" id="UP000095762"/>
    </source>
</evidence>
<evidence type="ECO:0000259" key="1">
    <source>
        <dbReference type="SMART" id="SM00479"/>
    </source>
</evidence>
<reference evidence="2 3" key="1">
    <citation type="submission" date="2015-09" db="EMBL/GenBank/DDBJ databases">
        <authorList>
            <consortium name="Pathogen Informatics"/>
        </authorList>
    </citation>
    <scope>NUCLEOTIDE SEQUENCE [LARGE SCALE GENOMIC DNA]</scope>
    <source>
        <strain evidence="2 3">2789STDY5834957</strain>
    </source>
</reference>
<dbReference type="Gene3D" id="3.30.420.10">
    <property type="entry name" value="Ribonuclease H-like superfamily/Ribonuclease H"/>
    <property type="match status" value="1"/>
</dbReference>
<protein>
    <submittedName>
        <fullName evidence="2">DNA polymerase III polC-type</fullName>
        <ecNumber evidence="2">2.7.7.7</ecNumber>
    </submittedName>
</protein>
<gene>
    <name evidence="2" type="primary">polC_1</name>
    <name evidence="2" type="ORF">ERS852569_00149</name>
</gene>
<dbReference type="PANTHER" id="PTHR30231">
    <property type="entry name" value="DNA POLYMERASE III SUBUNIT EPSILON"/>
    <property type="match status" value="1"/>
</dbReference>
<dbReference type="GO" id="GO:0003676">
    <property type="term" value="F:nucleic acid binding"/>
    <property type="evidence" value="ECO:0007669"/>
    <property type="project" value="InterPro"/>
</dbReference>
<feature type="domain" description="Exonuclease" evidence="1">
    <location>
        <begin position="21"/>
        <end position="196"/>
    </location>
</feature>
<dbReference type="GO" id="GO:0003887">
    <property type="term" value="F:DNA-directed DNA polymerase activity"/>
    <property type="evidence" value="ECO:0007669"/>
    <property type="project" value="UniProtKB-EC"/>
</dbReference>
<dbReference type="Proteomes" id="UP000095762">
    <property type="component" value="Unassembled WGS sequence"/>
</dbReference>
<dbReference type="EMBL" id="CZBP01000001">
    <property type="protein sequence ID" value="CUP60675.1"/>
    <property type="molecule type" value="Genomic_DNA"/>
</dbReference>
<evidence type="ECO:0000313" key="2">
    <source>
        <dbReference type="EMBL" id="CUP60675.1"/>
    </source>
</evidence>
<organism evidence="2 3">
    <name type="scientific">Blautia obeum</name>
    <dbReference type="NCBI Taxonomy" id="40520"/>
    <lineage>
        <taxon>Bacteria</taxon>
        <taxon>Bacillati</taxon>
        <taxon>Bacillota</taxon>
        <taxon>Clostridia</taxon>
        <taxon>Lachnospirales</taxon>
        <taxon>Lachnospiraceae</taxon>
        <taxon>Blautia</taxon>
    </lineage>
</organism>
<keyword evidence="2" id="KW-0808">Transferase</keyword>
<keyword evidence="2" id="KW-0548">Nucleotidyltransferase</keyword>
<dbReference type="EC" id="2.7.7.7" evidence="2"/>
<dbReference type="Pfam" id="PF00929">
    <property type="entry name" value="RNase_T"/>
    <property type="match status" value="1"/>
</dbReference>
<dbReference type="InterPro" id="IPR036397">
    <property type="entry name" value="RNaseH_sf"/>
</dbReference>
<dbReference type="InterPro" id="IPR012337">
    <property type="entry name" value="RNaseH-like_sf"/>
</dbReference>
<name>A0A174PQS4_9FIRM</name>
<dbReference type="GO" id="GO:0008408">
    <property type="term" value="F:3'-5' exonuclease activity"/>
    <property type="evidence" value="ECO:0007669"/>
    <property type="project" value="TreeGrafter"/>
</dbReference>
<dbReference type="GO" id="GO:0045004">
    <property type="term" value="P:DNA replication proofreading"/>
    <property type="evidence" value="ECO:0007669"/>
    <property type="project" value="TreeGrafter"/>
</dbReference>
<sequence length="292" mass="34407">MTWRTSRYKQMVIDLLKNNDTIVVLDTETVGLKKKCQIVQFSAIRYRYEKNPFSMREVERLDLYIRPDEKLPESATKVNGITNAFLSDYPDERHCFPVIKEFLSKGGILAGYRLDFDLDKIVGLYERNHDRFSYGRYIDVYEMAKDCIPRDRVENYKLLTAAHYYSCDRGLRFHSSIDDVTATRRVFICTLSEYLRKQEDADSKMRVQLSYCYYWENPKRRSMKRLIAVTSSGQVYYDLIGGFWGTNKDAMCSVDDIDMEHLLSQCFKKYRVSDMKGLSLILKEKRKEKAAV</sequence>
<dbReference type="RefSeq" id="WP_055059187.1">
    <property type="nucleotide sequence ID" value="NZ_CZBP01000001.1"/>
</dbReference>
<dbReference type="SUPFAM" id="SSF53098">
    <property type="entry name" value="Ribonuclease H-like"/>
    <property type="match status" value="1"/>
</dbReference>
<dbReference type="InterPro" id="IPR013520">
    <property type="entry name" value="Ribonucl_H"/>
</dbReference>
<accession>A0A174PQS4</accession>
<proteinExistence type="predicted"/>
<dbReference type="PANTHER" id="PTHR30231:SF41">
    <property type="entry name" value="DNA POLYMERASE III SUBUNIT EPSILON"/>
    <property type="match status" value="1"/>
</dbReference>
<dbReference type="SMART" id="SM00479">
    <property type="entry name" value="EXOIII"/>
    <property type="match status" value="1"/>
</dbReference>
<dbReference type="AlphaFoldDB" id="A0A174PQS4"/>